<dbReference type="SUPFAM" id="SSF55797">
    <property type="entry name" value="PR-1-like"/>
    <property type="match status" value="1"/>
</dbReference>
<dbReference type="PANTHER" id="PTHR31157:SF1">
    <property type="entry name" value="SCP DOMAIN-CONTAINING PROTEIN"/>
    <property type="match status" value="1"/>
</dbReference>
<name>A0AAT9FMJ2_9BACT</name>
<dbReference type="AlphaFoldDB" id="A0AAT9FMJ2"/>
<dbReference type="Gene3D" id="3.40.33.10">
    <property type="entry name" value="CAP"/>
    <property type="match status" value="1"/>
</dbReference>
<dbReference type="EMBL" id="AP026866">
    <property type="protein sequence ID" value="BDS07173.1"/>
    <property type="molecule type" value="Genomic_DNA"/>
</dbReference>
<dbReference type="PANTHER" id="PTHR31157">
    <property type="entry name" value="SCP DOMAIN-CONTAINING PROTEIN"/>
    <property type="match status" value="1"/>
</dbReference>
<dbReference type="KEGG" id="osu:NT6N_22130"/>
<protein>
    <recommendedName>
        <fullName evidence="1">SCP domain-containing protein</fullName>
    </recommendedName>
</protein>
<evidence type="ECO:0000313" key="2">
    <source>
        <dbReference type="EMBL" id="BDS07173.1"/>
    </source>
</evidence>
<dbReference type="InterPro" id="IPR014044">
    <property type="entry name" value="CAP_dom"/>
</dbReference>
<dbReference type="InterPro" id="IPR035940">
    <property type="entry name" value="CAP_sf"/>
</dbReference>
<reference evidence="2" key="1">
    <citation type="submission" date="2024-07" db="EMBL/GenBank/DDBJ databases">
        <title>Complete genome sequence of Verrucomicrobiaceae bacterium NT6N.</title>
        <authorList>
            <person name="Huang C."/>
            <person name="Takami H."/>
            <person name="Hamasaki K."/>
        </authorList>
    </citation>
    <scope>NUCLEOTIDE SEQUENCE</scope>
    <source>
        <strain evidence="2">NT6N</strain>
    </source>
</reference>
<dbReference type="CDD" id="cd05379">
    <property type="entry name" value="CAP_bacterial"/>
    <property type="match status" value="1"/>
</dbReference>
<feature type="domain" description="SCP" evidence="1">
    <location>
        <begin position="64"/>
        <end position="166"/>
    </location>
</feature>
<organism evidence="2">
    <name type="scientific">Oceaniferula spumae</name>
    <dbReference type="NCBI Taxonomy" id="2979115"/>
    <lineage>
        <taxon>Bacteria</taxon>
        <taxon>Pseudomonadati</taxon>
        <taxon>Verrucomicrobiota</taxon>
        <taxon>Verrucomicrobiia</taxon>
        <taxon>Verrucomicrobiales</taxon>
        <taxon>Verrucomicrobiaceae</taxon>
        <taxon>Oceaniferula</taxon>
    </lineage>
</organism>
<evidence type="ECO:0000259" key="1">
    <source>
        <dbReference type="Pfam" id="PF00188"/>
    </source>
</evidence>
<dbReference type="Pfam" id="PF00188">
    <property type="entry name" value="CAP"/>
    <property type="match status" value="1"/>
</dbReference>
<accession>A0AAT9FMJ2</accession>
<gene>
    <name evidence="2" type="ORF">NT6N_22130</name>
</gene>
<proteinExistence type="predicted"/>
<sequence>MIGSSLPGGLCRVQRLVLASVLCSLLASCGSAKKSNSKYVITVPQGYSTGPRSAEQDISILHQLMNQTRRAKGRSLLVIDPRLMRAAQEHSEAMNRHNELTHQTRGERDFQKRLMKQGYPQSWCAENIAQAPNAELTHRLWTESPGHLKNLLGKKYTRVGIGRSGQYWTANYAAEAGGVTADGSIPAPAVSTSYRP</sequence>